<keyword evidence="1" id="KW-0677">Repeat</keyword>
<feature type="domain" description="CUB" evidence="4">
    <location>
        <begin position="20"/>
        <end position="135"/>
    </location>
</feature>
<dbReference type="Pfam" id="PF00431">
    <property type="entry name" value="CUB"/>
    <property type="match status" value="1"/>
</dbReference>
<dbReference type="InterPro" id="IPR035914">
    <property type="entry name" value="Sperma_CUB_dom_sf"/>
</dbReference>
<gene>
    <name evidence="6" type="primary">LOC111084613</name>
</gene>
<comment type="caution">
    <text evidence="3">Lacks conserved residue(s) required for the propagation of feature annotation.</text>
</comment>
<proteinExistence type="predicted"/>
<feature type="non-terminal residue" evidence="6">
    <location>
        <position position="1"/>
    </location>
</feature>
<evidence type="ECO:0000313" key="5">
    <source>
        <dbReference type="Proteomes" id="UP000694941"/>
    </source>
</evidence>
<dbReference type="SUPFAM" id="SSF49854">
    <property type="entry name" value="Spermadhesin, CUB domain"/>
    <property type="match status" value="1"/>
</dbReference>
<dbReference type="RefSeq" id="XP_022236980.1">
    <property type="nucleotide sequence ID" value="XM_022381272.1"/>
</dbReference>
<dbReference type="Proteomes" id="UP000694941">
    <property type="component" value="Unplaced"/>
</dbReference>
<evidence type="ECO:0000259" key="4">
    <source>
        <dbReference type="PROSITE" id="PS01180"/>
    </source>
</evidence>
<dbReference type="PANTHER" id="PTHR24251">
    <property type="entry name" value="OVOCHYMASE-RELATED"/>
    <property type="match status" value="1"/>
</dbReference>
<dbReference type="CDD" id="cd00041">
    <property type="entry name" value="CUB"/>
    <property type="match status" value="1"/>
</dbReference>
<name>A0ABM1S025_LIMPO</name>
<feature type="non-terminal residue" evidence="6">
    <location>
        <position position="138"/>
    </location>
</feature>
<dbReference type="GeneID" id="111084613"/>
<accession>A0ABM1S025</accession>
<dbReference type="SMART" id="SM00042">
    <property type="entry name" value="CUB"/>
    <property type="match status" value="1"/>
</dbReference>
<sequence>KDVLGFRATQMNELDQAKACFNFTVGSPERMELYSPHYPKKYPNNTDCIKKIEAPYGYYVELDFRDDFHLEEASNCEYDYLEILDGPYGYSNLLGRYCGATFPPLTQSSGRYLWLKFHSDDSIEYVGFRAVFKFFPIE</sequence>
<dbReference type="PROSITE" id="PS01180">
    <property type="entry name" value="CUB"/>
    <property type="match status" value="1"/>
</dbReference>
<evidence type="ECO:0000256" key="2">
    <source>
        <dbReference type="ARBA" id="ARBA00023157"/>
    </source>
</evidence>
<dbReference type="Gene3D" id="2.60.120.290">
    <property type="entry name" value="Spermadhesin, CUB domain"/>
    <property type="match status" value="1"/>
</dbReference>
<reference evidence="6" key="1">
    <citation type="submission" date="2025-08" db="UniProtKB">
        <authorList>
            <consortium name="RefSeq"/>
        </authorList>
    </citation>
    <scope>IDENTIFICATION</scope>
    <source>
        <tissue evidence="6">Muscle</tissue>
    </source>
</reference>
<dbReference type="InterPro" id="IPR000859">
    <property type="entry name" value="CUB_dom"/>
</dbReference>
<dbReference type="PANTHER" id="PTHR24251:SF28">
    <property type="entry name" value="NEUROPILIN AND TOLLOID-LIKE, ISOFORM B"/>
    <property type="match status" value="1"/>
</dbReference>
<evidence type="ECO:0000256" key="3">
    <source>
        <dbReference type="PROSITE-ProRule" id="PRU00059"/>
    </source>
</evidence>
<keyword evidence="5" id="KW-1185">Reference proteome</keyword>
<keyword evidence="2" id="KW-1015">Disulfide bond</keyword>
<evidence type="ECO:0000256" key="1">
    <source>
        <dbReference type="ARBA" id="ARBA00022737"/>
    </source>
</evidence>
<evidence type="ECO:0000313" key="6">
    <source>
        <dbReference type="RefSeq" id="XP_022236980.1"/>
    </source>
</evidence>
<organism evidence="5 6">
    <name type="scientific">Limulus polyphemus</name>
    <name type="common">Atlantic horseshoe crab</name>
    <dbReference type="NCBI Taxonomy" id="6850"/>
    <lineage>
        <taxon>Eukaryota</taxon>
        <taxon>Metazoa</taxon>
        <taxon>Ecdysozoa</taxon>
        <taxon>Arthropoda</taxon>
        <taxon>Chelicerata</taxon>
        <taxon>Merostomata</taxon>
        <taxon>Xiphosura</taxon>
        <taxon>Limulidae</taxon>
        <taxon>Limulus</taxon>
    </lineage>
</organism>
<protein>
    <submittedName>
        <fullName evidence="6">Neuropilin and tolloid-like protein 2</fullName>
    </submittedName>
</protein>